<gene>
    <name evidence="11" type="primary">LOC112682683</name>
</gene>
<accession>A0A8B8FF10</accession>
<dbReference type="PANTHER" id="PTHR23077">
    <property type="entry name" value="AAA-FAMILY ATPASE"/>
    <property type="match status" value="1"/>
</dbReference>
<sequence>MNDQLLQVKVIPVEDSFVHLSSKLIRELNIQSNRNHSVCLKITTVDGTPREFYTSFSQTPFNSNGDDALNISHELSSTMGLDNSQHVLITIIGPVHPLNRVYVTPVTNEDWDLLMLNNASLQDGILHQLQIVQRNQIFPIWVSKFIHLRVFIDDLDNGVEVGLLKESTEIVVKPNVLISGTNNNERCINIDQNVNNCMQINTINENNFIPITKYQNCFIYRTIFVEKTLLESDYIYDYCALISKSHMSVLFEDEDVYCPDHSFVKISLLHELDQTKSSEDIQNKSKTKNLSVIIRLCPLDPFMNNIEKMEIINWPTIYITTTLKKMLNVKMNSKVILEPVSEIDNEICSVETINISPLKNMKIVDEESLIKSTIKRLKDEIAHRDVLVLNDSSILRVVFNKLTTLDVLVTFSPSIVPYIFLNEYNFEMLTFTYKTENNYINIYEPQPIEESFICNTSKLEYYDLKCFKEMIKTGSLCLKVGLQCFTNLPETYFAFDNLLITGSISSGKTSAAKLFCHKLSKCPYFVKIIWISGRFLAGKLWETVQKQLCSHFQECVYYQPAVIVIDDLDDLCHLNSEPNEFADMSKIYLRPLHLLMRMIENYTNNEHCIRVICTVKPLNQENENLFTKQFKHVFKTIVQIPLIDKENKKLIISRRFTKIRSDIDVNDNFLMSICEKMDSYVIQDLIDYCDKVLFEVCKGEHNNILNKSVITDVFEKTIPLSLHNVKLYKEKNINFSSVGGLKEVKQIITETIIWPSLHSDIFSKCPLKLQSGVLLYGAPGTGKTLLARAIVGESNLNFISINGPELLSKYVGESEENVRKIFQRAQNAKPCIIFFDEFESIAPRRGSDQTGVTDRVVNQFLTQLDGVDSFEGVWVIAATSRPDLIDQALLRPGRIGVKLHCPIPTTSDRQDILQVLSKNVTLSENIDLHTVATETINYTGADLNGLLYTAFSIAEKKSLKEQNGKSSSNFNSICKLIIKNEDFLEALKVTKPSLSQAEIDQFLRMHQVFSEKKIANNRNEVIVDENIERIKEQQKTTFA</sequence>
<dbReference type="Proteomes" id="UP000694846">
    <property type="component" value="Unplaced"/>
</dbReference>
<dbReference type="CTD" id="5189"/>
<dbReference type="FunFam" id="3.40.50.300:FF:000149">
    <property type="entry name" value="Nuclear valosin-containing protein-like"/>
    <property type="match status" value="1"/>
</dbReference>
<evidence type="ECO:0000313" key="11">
    <source>
        <dbReference type="RefSeq" id="XP_025409146.1"/>
    </source>
</evidence>
<name>A0A8B8FF10_9HEMI</name>
<evidence type="ECO:0000256" key="2">
    <source>
        <dbReference type="ARBA" id="ARBA00006914"/>
    </source>
</evidence>
<dbReference type="SUPFAM" id="SSF54585">
    <property type="entry name" value="Cdc48 domain 2-like"/>
    <property type="match status" value="1"/>
</dbReference>
<keyword evidence="3" id="KW-0547">Nucleotide-binding</keyword>
<evidence type="ECO:0000313" key="10">
    <source>
        <dbReference type="Proteomes" id="UP000694846"/>
    </source>
</evidence>
<dbReference type="Gene3D" id="3.10.330.10">
    <property type="match status" value="1"/>
</dbReference>
<dbReference type="InterPro" id="IPR003593">
    <property type="entry name" value="AAA+_ATPase"/>
</dbReference>
<dbReference type="InterPro" id="IPR003959">
    <property type="entry name" value="ATPase_AAA_core"/>
</dbReference>
<organism evidence="10 11">
    <name type="scientific">Sipha flava</name>
    <name type="common">yellow sugarcane aphid</name>
    <dbReference type="NCBI Taxonomy" id="143950"/>
    <lineage>
        <taxon>Eukaryota</taxon>
        <taxon>Metazoa</taxon>
        <taxon>Ecdysozoa</taxon>
        <taxon>Arthropoda</taxon>
        <taxon>Hexapoda</taxon>
        <taxon>Insecta</taxon>
        <taxon>Pterygota</taxon>
        <taxon>Neoptera</taxon>
        <taxon>Paraneoptera</taxon>
        <taxon>Hemiptera</taxon>
        <taxon>Sternorrhyncha</taxon>
        <taxon>Aphidomorpha</taxon>
        <taxon>Aphidoidea</taxon>
        <taxon>Aphididae</taxon>
        <taxon>Sipha</taxon>
    </lineage>
</organism>
<dbReference type="InterPro" id="IPR003960">
    <property type="entry name" value="ATPase_AAA_CS"/>
</dbReference>
<dbReference type="InterPro" id="IPR027417">
    <property type="entry name" value="P-loop_NTPase"/>
</dbReference>
<dbReference type="AlphaFoldDB" id="A0A8B8FF10"/>
<dbReference type="SMART" id="SM00382">
    <property type="entry name" value="AAA"/>
    <property type="match status" value="2"/>
</dbReference>
<keyword evidence="4" id="KW-0378">Hydrolase</keyword>
<dbReference type="Pfam" id="PF09262">
    <property type="entry name" value="PEX-1N"/>
    <property type="match status" value="1"/>
</dbReference>
<proteinExistence type="inferred from homology"/>
<dbReference type="InterPro" id="IPR015342">
    <property type="entry name" value="PEX1-N_C-lobe"/>
</dbReference>
<evidence type="ECO:0000256" key="5">
    <source>
        <dbReference type="ARBA" id="ARBA00022840"/>
    </source>
</evidence>
<dbReference type="GeneID" id="112682683"/>
<feature type="domain" description="AAA+ ATPase" evidence="9">
    <location>
        <begin position="769"/>
        <end position="905"/>
    </location>
</feature>
<dbReference type="GO" id="GO:0016558">
    <property type="term" value="P:protein import into peroxisome matrix"/>
    <property type="evidence" value="ECO:0007669"/>
    <property type="project" value="TreeGrafter"/>
</dbReference>
<dbReference type="PROSITE" id="PS00674">
    <property type="entry name" value="AAA"/>
    <property type="match status" value="1"/>
</dbReference>
<evidence type="ECO:0000259" key="9">
    <source>
        <dbReference type="SMART" id="SM00382"/>
    </source>
</evidence>
<protein>
    <recommendedName>
        <fullName evidence="8">Peroxisomal ATPase PEX1</fullName>
    </recommendedName>
    <alternativeName>
        <fullName evidence="7">Peroxin-1</fullName>
    </alternativeName>
</protein>
<dbReference type="RefSeq" id="XP_025409146.1">
    <property type="nucleotide sequence ID" value="XM_025553361.1"/>
</dbReference>
<keyword evidence="10" id="KW-1185">Reference proteome</keyword>
<feature type="domain" description="AAA+ ATPase" evidence="9">
    <location>
        <begin position="494"/>
        <end position="644"/>
    </location>
</feature>
<dbReference type="SUPFAM" id="SSF52540">
    <property type="entry name" value="P-loop containing nucleoside triphosphate hydrolases"/>
    <property type="match status" value="2"/>
</dbReference>
<comment type="subcellular location">
    <subcellularLocation>
        <location evidence="1">Membrane</location>
    </subcellularLocation>
</comment>
<keyword evidence="5" id="KW-0067">ATP-binding</keyword>
<keyword evidence="6" id="KW-0472">Membrane</keyword>
<evidence type="ECO:0000256" key="1">
    <source>
        <dbReference type="ARBA" id="ARBA00004370"/>
    </source>
</evidence>
<dbReference type="InterPro" id="IPR029067">
    <property type="entry name" value="CDC48_domain_2-like_sf"/>
</dbReference>
<evidence type="ECO:0000256" key="7">
    <source>
        <dbReference type="ARBA" id="ARBA00032509"/>
    </source>
</evidence>
<evidence type="ECO:0000256" key="6">
    <source>
        <dbReference type="ARBA" id="ARBA00023136"/>
    </source>
</evidence>
<dbReference type="Pfam" id="PF00004">
    <property type="entry name" value="AAA"/>
    <property type="match status" value="2"/>
</dbReference>
<evidence type="ECO:0000256" key="8">
    <source>
        <dbReference type="ARBA" id="ARBA00034532"/>
    </source>
</evidence>
<dbReference type="InterPro" id="IPR050168">
    <property type="entry name" value="AAA_ATPase_domain"/>
</dbReference>
<dbReference type="OrthoDB" id="8173462at2759"/>
<dbReference type="PANTHER" id="PTHR23077:SF12">
    <property type="entry name" value="PEROXISOMAL ATPASE PEX1"/>
    <property type="match status" value="1"/>
</dbReference>
<evidence type="ECO:0000256" key="4">
    <source>
        <dbReference type="ARBA" id="ARBA00022801"/>
    </source>
</evidence>
<dbReference type="GO" id="GO:0005829">
    <property type="term" value="C:cytosol"/>
    <property type="evidence" value="ECO:0007669"/>
    <property type="project" value="TreeGrafter"/>
</dbReference>
<dbReference type="GO" id="GO:0016887">
    <property type="term" value="F:ATP hydrolysis activity"/>
    <property type="evidence" value="ECO:0007669"/>
    <property type="project" value="InterPro"/>
</dbReference>
<reference evidence="11" key="1">
    <citation type="submission" date="2025-08" db="UniProtKB">
        <authorList>
            <consortium name="RefSeq"/>
        </authorList>
    </citation>
    <scope>IDENTIFICATION</scope>
    <source>
        <tissue evidence="11">Whole body</tissue>
    </source>
</reference>
<dbReference type="Gene3D" id="3.40.50.300">
    <property type="entry name" value="P-loop containing nucleotide triphosphate hydrolases"/>
    <property type="match status" value="2"/>
</dbReference>
<dbReference type="GO" id="GO:0005778">
    <property type="term" value="C:peroxisomal membrane"/>
    <property type="evidence" value="ECO:0007669"/>
    <property type="project" value="TreeGrafter"/>
</dbReference>
<dbReference type="Gene3D" id="1.10.8.60">
    <property type="match status" value="1"/>
</dbReference>
<comment type="similarity">
    <text evidence="2">Belongs to the AAA ATPase family.</text>
</comment>
<dbReference type="GO" id="GO:0005524">
    <property type="term" value="F:ATP binding"/>
    <property type="evidence" value="ECO:0007669"/>
    <property type="project" value="UniProtKB-KW"/>
</dbReference>
<evidence type="ECO:0000256" key="3">
    <source>
        <dbReference type="ARBA" id="ARBA00022741"/>
    </source>
</evidence>